<comment type="similarity">
    <text evidence="1">Belongs to the Nudix hydrolase family.</text>
</comment>
<evidence type="ECO:0000313" key="4">
    <source>
        <dbReference type="Proteomes" id="UP000590225"/>
    </source>
</evidence>
<organism evidence="3 4">
    <name type="scientific">Curtobacterium pusillum</name>
    <dbReference type="NCBI Taxonomy" id="69373"/>
    <lineage>
        <taxon>Bacteria</taxon>
        <taxon>Bacillati</taxon>
        <taxon>Actinomycetota</taxon>
        <taxon>Actinomycetes</taxon>
        <taxon>Micrococcales</taxon>
        <taxon>Microbacteriaceae</taxon>
        <taxon>Curtobacterium</taxon>
    </lineage>
</organism>
<accession>A0AAW3T6J2</accession>
<reference evidence="3 4" key="1">
    <citation type="submission" date="2020-07" db="EMBL/GenBank/DDBJ databases">
        <title>Above-ground endophytic microbial communities from plants in different locations in the United States.</title>
        <authorList>
            <person name="Frank C."/>
        </authorList>
    </citation>
    <scope>NUCLEOTIDE SEQUENCE [LARGE SCALE GENOMIC DNA]</scope>
    <source>
        <strain evidence="3 4">WPL5_2</strain>
    </source>
</reference>
<evidence type="ECO:0000256" key="1">
    <source>
        <dbReference type="ARBA" id="ARBA00005582"/>
    </source>
</evidence>
<dbReference type="EMBL" id="JACGXP010000002">
    <property type="protein sequence ID" value="MBA8990628.1"/>
    <property type="molecule type" value="Genomic_DNA"/>
</dbReference>
<dbReference type="PANTHER" id="PTHR43736">
    <property type="entry name" value="ADP-RIBOSE PYROPHOSPHATASE"/>
    <property type="match status" value="1"/>
</dbReference>
<dbReference type="CDD" id="cd03674">
    <property type="entry name" value="NUDIX_Hydrolase"/>
    <property type="match status" value="1"/>
</dbReference>
<name>A0AAW3T6J2_9MICO</name>
<proteinExistence type="inferred from homology"/>
<dbReference type="Pfam" id="PF00293">
    <property type="entry name" value="NUDIX"/>
    <property type="match status" value="1"/>
</dbReference>
<dbReference type="InterPro" id="IPR000086">
    <property type="entry name" value="NUDIX_hydrolase_dom"/>
</dbReference>
<comment type="caution">
    <text evidence="3">The sequence shown here is derived from an EMBL/GenBank/DDBJ whole genome shotgun (WGS) entry which is preliminary data.</text>
</comment>
<dbReference type="Gene3D" id="3.90.79.10">
    <property type="entry name" value="Nucleoside Triphosphate Pyrophosphohydrolase"/>
    <property type="match status" value="1"/>
</dbReference>
<evidence type="ECO:0000259" key="2">
    <source>
        <dbReference type="PROSITE" id="PS51462"/>
    </source>
</evidence>
<gene>
    <name evidence="3" type="ORF">FHW23_001874</name>
</gene>
<sequence length="177" mass="18979">MLLDDVNAALAATTDPQRDRFTLFVEERGEAALWREGGPEHLTASCFVFSPDLASVLLCLHRKGRFWVQLGGHLEPGDETLADAARREAREESGIAELDLLDAAAADLDRHELNGGFSCAAHWDVGFVALVDPTATTAASDESDDLRWFTLDALPEGLAPGLPARLTAAGAAVARRD</sequence>
<dbReference type="PANTHER" id="PTHR43736:SF1">
    <property type="entry name" value="DIHYDRONEOPTERIN TRIPHOSPHATE DIPHOSPHATASE"/>
    <property type="match status" value="1"/>
</dbReference>
<protein>
    <submittedName>
        <fullName evidence="3">8-oxo-dGTP pyrophosphatase MutT (NUDIX family)</fullName>
    </submittedName>
</protein>
<dbReference type="RefSeq" id="WP_182515932.1">
    <property type="nucleotide sequence ID" value="NZ_JACGXP010000002.1"/>
</dbReference>
<dbReference type="PROSITE" id="PS51462">
    <property type="entry name" value="NUDIX"/>
    <property type="match status" value="1"/>
</dbReference>
<evidence type="ECO:0000313" key="3">
    <source>
        <dbReference type="EMBL" id="MBA8990628.1"/>
    </source>
</evidence>
<dbReference type="SUPFAM" id="SSF55811">
    <property type="entry name" value="Nudix"/>
    <property type="match status" value="1"/>
</dbReference>
<dbReference type="InterPro" id="IPR015797">
    <property type="entry name" value="NUDIX_hydrolase-like_dom_sf"/>
</dbReference>
<dbReference type="AlphaFoldDB" id="A0AAW3T6J2"/>
<dbReference type="Proteomes" id="UP000590225">
    <property type="component" value="Unassembled WGS sequence"/>
</dbReference>
<feature type="domain" description="Nudix hydrolase" evidence="2">
    <location>
        <begin position="39"/>
        <end position="172"/>
    </location>
</feature>